<dbReference type="SMART" id="SM00364">
    <property type="entry name" value="LRR_BAC"/>
    <property type="match status" value="4"/>
</dbReference>
<dbReference type="AlphaFoldDB" id="A0A239C5Q1"/>
<dbReference type="Proteomes" id="UP000198379">
    <property type="component" value="Unassembled WGS sequence"/>
</dbReference>
<evidence type="ECO:0008006" key="6">
    <source>
        <dbReference type="Google" id="ProtNLM"/>
    </source>
</evidence>
<proteinExistence type="predicted"/>
<name>A0A239C5Q1_9FLAO</name>
<evidence type="ECO:0000256" key="1">
    <source>
        <dbReference type="ARBA" id="ARBA00022614"/>
    </source>
</evidence>
<evidence type="ECO:0000256" key="3">
    <source>
        <dbReference type="SAM" id="SignalP"/>
    </source>
</evidence>
<dbReference type="PANTHER" id="PTHR48051">
    <property type="match status" value="1"/>
</dbReference>
<dbReference type="Gene3D" id="3.80.10.10">
    <property type="entry name" value="Ribonuclease Inhibitor"/>
    <property type="match status" value="1"/>
</dbReference>
<evidence type="ECO:0000256" key="2">
    <source>
        <dbReference type="ARBA" id="ARBA00022737"/>
    </source>
</evidence>
<dbReference type="RefSeq" id="WP_089373143.1">
    <property type="nucleotide sequence ID" value="NZ_BMEP01000004.1"/>
</dbReference>
<protein>
    <recommendedName>
        <fullName evidence="6">Leucine rich repeat-containing protein</fullName>
    </recommendedName>
</protein>
<accession>A0A239C5Q1</accession>
<reference evidence="4 5" key="1">
    <citation type="submission" date="2017-06" db="EMBL/GenBank/DDBJ databases">
        <authorList>
            <person name="Kim H.J."/>
            <person name="Triplett B.A."/>
        </authorList>
    </citation>
    <scope>NUCLEOTIDE SEQUENCE [LARGE SCALE GENOMIC DNA]</scope>
    <source>
        <strain evidence="4 5">DSM 25597</strain>
    </source>
</reference>
<dbReference type="GO" id="GO:0005737">
    <property type="term" value="C:cytoplasm"/>
    <property type="evidence" value="ECO:0007669"/>
    <property type="project" value="TreeGrafter"/>
</dbReference>
<dbReference type="SMART" id="SM00369">
    <property type="entry name" value="LRR_TYP"/>
    <property type="match status" value="3"/>
</dbReference>
<evidence type="ECO:0000313" key="4">
    <source>
        <dbReference type="EMBL" id="SNS15536.1"/>
    </source>
</evidence>
<dbReference type="InterPro" id="IPR025875">
    <property type="entry name" value="Leu-rich_rpt_4"/>
</dbReference>
<dbReference type="InterPro" id="IPR003591">
    <property type="entry name" value="Leu-rich_rpt_typical-subtyp"/>
</dbReference>
<dbReference type="InterPro" id="IPR050216">
    <property type="entry name" value="LRR_domain-containing"/>
</dbReference>
<dbReference type="InterPro" id="IPR001611">
    <property type="entry name" value="Leu-rich_rpt"/>
</dbReference>
<gene>
    <name evidence="4" type="ORF">SAMN06265376_107143</name>
</gene>
<dbReference type="PANTHER" id="PTHR48051:SF1">
    <property type="entry name" value="RAS SUPPRESSOR PROTEIN 1"/>
    <property type="match status" value="1"/>
</dbReference>
<dbReference type="PROSITE" id="PS51257">
    <property type="entry name" value="PROKAR_LIPOPROTEIN"/>
    <property type="match status" value="1"/>
</dbReference>
<keyword evidence="5" id="KW-1185">Reference proteome</keyword>
<sequence length="309" mass="35224">MIRATVITILLLVLLSSCSTYDTFYGETVRTTAVDSKTRRLDLSYQDLKETPIAFEKLQALRMLNVSGNTQLDVGAILESLPSPETLEVLILDSLNLTKLPKQLNAFKNLKQLSIGYNPSLSLTEVITAIEGMPLEFLNLKGNRLTQLPETITRLESLQDLNLSYNEVHDIASYTYLGKLPNLYSLWLDHNKLQTLPETIGELSQIRYLYIDHNELATLPDLSTMKSTWVIHAGHNRFTSLPEQLMGIPGLFLVHMNNNAIATIPRSYEEKDYSMMALILDHNPLPEQERIWAEKTFKKFFLLSFKQTF</sequence>
<keyword evidence="3" id="KW-0732">Signal</keyword>
<dbReference type="SUPFAM" id="SSF52058">
    <property type="entry name" value="L domain-like"/>
    <property type="match status" value="1"/>
</dbReference>
<feature type="signal peptide" evidence="3">
    <location>
        <begin position="1"/>
        <end position="22"/>
    </location>
</feature>
<keyword evidence="2" id="KW-0677">Repeat</keyword>
<dbReference type="EMBL" id="FZNY01000007">
    <property type="protein sequence ID" value="SNS15536.1"/>
    <property type="molecule type" value="Genomic_DNA"/>
</dbReference>
<dbReference type="PROSITE" id="PS51450">
    <property type="entry name" value="LRR"/>
    <property type="match status" value="3"/>
</dbReference>
<feature type="chain" id="PRO_5013394309" description="Leucine rich repeat-containing protein" evidence="3">
    <location>
        <begin position="23"/>
        <end position="309"/>
    </location>
</feature>
<dbReference type="InterPro" id="IPR032675">
    <property type="entry name" value="LRR_dom_sf"/>
</dbReference>
<dbReference type="OrthoDB" id="1160883at2"/>
<evidence type="ECO:0000313" key="5">
    <source>
        <dbReference type="Proteomes" id="UP000198379"/>
    </source>
</evidence>
<organism evidence="4 5">
    <name type="scientific">Dokdonia pacifica</name>
    <dbReference type="NCBI Taxonomy" id="1627892"/>
    <lineage>
        <taxon>Bacteria</taxon>
        <taxon>Pseudomonadati</taxon>
        <taxon>Bacteroidota</taxon>
        <taxon>Flavobacteriia</taxon>
        <taxon>Flavobacteriales</taxon>
        <taxon>Flavobacteriaceae</taxon>
        <taxon>Dokdonia</taxon>
    </lineage>
</organism>
<dbReference type="Pfam" id="PF00560">
    <property type="entry name" value="LRR_1"/>
    <property type="match status" value="1"/>
</dbReference>
<dbReference type="Pfam" id="PF12799">
    <property type="entry name" value="LRR_4"/>
    <property type="match status" value="1"/>
</dbReference>
<keyword evidence="1" id="KW-0433">Leucine-rich repeat</keyword>